<gene>
    <name evidence="2" type="ORF">VITISV_002827</name>
</gene>
<dbReference type="AlphaFoldDB" id="A5API0"/>
<dbReference type="EMBL" id="AM431488">
    <property type="protein sequence ID" value="CAN62675.1"/>
    <property type="molecule type" value="Genomic_DNA"/>
</dbReference>
<sequence length="158" mass="17199">MTTFSIPISTRTPQAALPHAWGPNMQVASTIFLLIPVIAPTVFIRGAFVRGLESFTTFHTHMASHPLITPLAAITRSGYARVCTINQWRQHLLDVARPPPRLPSSLCCRSSPLHRAATTPLFIAPPRLPSSLRRHGSPRHCAAAAPLFIVSQVVEGSL</sequence>
<proteinExistence type="predicted"/>
<keyword evidence="1" id="KW-0812">Transmembrane</keyword>
<protein>
    <submittedName>
        <fullName evidence="2">Uncharacterized protein</fullName>
    </submittedName>
</protein>
<organism evidence="2">
    <name type="scientific">Vitis vinifera</name>
    <name type="common">Grape</name>
    <dbReference type="NCBI Taxonomy" id="29760"/>
    <lineage>
        <taxon>Eukaryota</taxon>
        <taxon>Viridiplantae</taxon>
        <taxon>Streptophyta</taxon>
        <taxon>Embryophyta</taxon>
        <taxon>Tracheophyta</taxon>
        <taxon>Spermatophyta</taxon>
        <taxon>Magnoliopsida</taxon>
        <taxon>eudicotyledons</taxon>
        <taxon>Gunneridae</taxon>
        <taxon>Pentapetalae</taxon>
        <taxon>rosids</taxon>
        <taxon>Vitales</taxon>
        <taxon>Vitaceae</taxon>
        <taxon>Viteae</taxon>
        <taxon>Vitis</taxon>
    </lineage>
</organism>
<evidence type="ECO:0000256" key="1">
    <source>
        <dbReference type="SAM" id="Phobius"/>
    </source>
</evidence>
<keyword evidence="1" id="KW-0472">Membrane</keyword>
<reference evidence="2" key="1">
    <citation type="journal article" date="2007" name="PLoS ONE">
        <title>The first genome sequence of an elite grapevine cultivar (Pinot noir Vitis vinifera L.): coping with a highly heterozygous genome.</title>
        <authorList>
            <person name="Velasco R."/>
            <person name="Zharkikh A."/>
            <person name="Troggio M."/>
            <person name="Cartwright D.A."/>
            <person name="Cestaro A."/>
            <person name="Pruss D."/>
            <person name="Pindo M."/>
            <person name="FitzGerald L.M."/>
            <person name="Vezzulli S."/>
            <person name="Reid J."/>
            <person name="Malacarne G."/>
            <person name="Iliev D."/>
            <person name="Coppola G."/>
            <person name="Wardell B."/>
            <person name="Micheletti D."/>
            <person name="Macalma T."/>
            <person name="Facci M."/>
            <person name="Mitchell J.T."/>
            <person name="Perazzolli M."/>
            <person name="Eldredge G."/>
            <person name="Gatto P."/>
            <person name="Oyzerski R."/>
            <person name="Moretto M."/>
            <person name="Gutin N."/>
            <person name="Stefanini M."/>
            <person name="Chen Y."/>
            <person name="Segala C."/>
            <person name="Davenport C."/>
            <person name="Dematte L."/>
            <person name="Mraz A."/>
            <person name="Battilana J."/>
            <person name="Stormo K."/>
            <person name="Costa F."/>
            <person name="Tao Q."/>
            <person name="Si-Ammour A."/>
            <person name="Harkins T."/>
            <person name="Lackey A."/>
            <person name="Perbost C."/>
            <person name="Taillon B."/>
            <person name="Stella A."/>
            <person name="Solovyev V."/>
            <person name="Fawcett J.A."/>
            <person name="Sterck L."/>
            <person name="Vandepoele K."/>
            <person name="Grando S.M."/>
            <person name="Toppo S."/>
            <person name="Moser C."/>
            <person name="Lanchbury J."/>
            <person name="Bogden R."/>
            <person name="Skolnick M."/>
            <person name="Sgaramella V."/>
            <person name="Bhatnagar S.K."/>
            <person name="Fontana P."/>
            <person name="Gutin A."/>
            <person name="Van de Peer Y."/>
            <person name="Salamini F."/>
            <person name="Viola R."/>
        </authorList>
    </citation>
    <scope>NUCLEOTIDE SEQUENCE</scope>
</reference>
<feature type="transmembrane region" description="Helical" evidence="1">
    <location>
        <begin position="27"/>
        <end position="48"/>
    </location>
</feature>
<accession>A5API0</accession>
<evidence type="ECO:0000313" key="2">
    <source>
        <dbReference type="EMBL" id="CAN62675.1"/>
    </source>
</evidence>
<name>A5API0_VITVI</name>
<keyword evidence="1" id="KW-1133">Transmembrane helix</keyword>